<sequence length="442" mass="47016">MIPGGFQRHIFETGAILAVQGCPSSFTASSNLPRSEVLRCRDGLPFTLFYFGTSNTQAPTKPPLPRGITAPNASRARGRAPTHGSPAPPPGHRRSPGAPQPPPGRAGAGAGAGAGASRPLPGRPRSGRGLPTFGGGRGARPAGGMSPAAGRGGGSAGQGEPPPPCPRSGRSGGARPSASACCRPCSSSACSWASGAPGARRRSPGRRRRRGGRPPRPAARSSTRARRRRRAGGGSPTCGAAGGGAPRPAAAPCSPRAAAAGRLGNDDNQFEISMANSGCEVHRFDPSIKSAHIQEGRHLWYHRLSIDWRDPNPAIAAHKLHSNTKKLGTILNEFGHQKIDVLKADVESAEWKILENLILEDVVEQIGQLVFEVHIHWPGFEVSGNDSTVVRYWYSLLRELELKDFKLFHTYKDLSKPQMFLKKEAFNASSCYTLSWVNTRWT</sequence>
<dbReference type="Ensembl" id="ENSFTIT00000005735.1">
    <property type="protein sequence ID" value="ENSFTIP00000005465.1"/>
    <property type="gene ID" value="ENSFTIG00000003796.1"/>
</dbReference>
<feature type="compositionally biased region" description="Basic residues" evidence="1">
    <location>
        <begin position="199"/>
        <end position="213"/>
    </location>
</feature>
<reference evidence="3" key="2">
    <citation type="submission" date="2025-09" db="UniProtKB">
        <authorList>
            <consortium name="Ensembl"/>
        </authorList>
    </citation>
    <scope>IDENTIFICATION</scope>
</reference>
<evidence type="ECO:0000313" key="4">
    <source>
        <dbReference type="Proteomes" id="UP000694562"/>
    </source>
</evidence>
<dbReference type="PANTHER" id="PTHR32026">
    <property type="entry name" value="METHYLTRANSFERASE-LIKE PROTEIN 24"/>
    <property type="match status" value="1"/>
</dbReference>
<feature type="compositionally biased region" description="Low complexity" evidence="1">
    <location>
        <begin position="246"/>
        <end position="257"/>
    </location>
</feature>
<reference evidence="3" key="1">
    <citation type="submission" date="2025-08" db="UniProtKB">
        <authorList>
            <consortium name="Ensembl"/>
        </authorList>
    </citation>
    <scope>IDENTIFICATION</scope>
</reference>
<dbReference type="InterPro" id="IPR025714">
    <property type="entry name" value="Methyltranfer_dom"/>
</dbReference>
<name>A0A8C4U491_FALTI</name>
<dbReference type="PANTHER" id="PTHR32026:SF10">
    <property type="entry name" value="METHYLTRANSFERASE-LIKE PROTEIN 24-RELATED"/>
    <property type="match status" value="1"/>
</dbReference>
<feature type="region of interest" description="Disordered" evidence="1">
    <location>
        <begin position="54"/>
        <end position="257"/>
    </location>
</feature>
<accession>A0A8C4U491</accession>
<dbReference type="OrthoDB" id="10006218at2759"/>
<dbReference type="Pfam" id="PF13383">
    <property type="entry name" value="Methyltransf_22"/>
    <property type="match status" value="1"/>
</dbReference>
<evidence type="ECO:0000313" key="3">
    <source>
        <dbReference type="Ensembl" id="ENSFTIP00000005465.1"/>
    </source>
</evidence>
<dbReference type="AlphaFoldDB" id="A0A8C4U491"/>
<feature type="domain" description="Methyltransferase" evidence="2">
    <location>
        <begin position="270"/>
        <end position="375"/>
    </location>
</feature>
<feature type="compositionally biased region" description="Gly residues" evidence="1">
    <location>
        <begin position="232"/>
        <end position="245"/>
    </location>
</feature>
<feature type="compositionally biased region" description="Low complexity" evidence="1">
    <location>
        <begin position="139"/>
        <end position="149"/>
    </location>
</feature>
<feature type="compositionally biased region" description="Low complexity" evidence="1">
    <location>
        <begin position="115"/>
        <end position="131"/>
    </location>
</feature>
<evidence type="ECO:0000256" key="1">
    <source>
        <dbReference type="SAM" id="MobiDB-lite"/>
    </source>
</evidence>
<dbReference type="InterPro" id="IPR026913">
    <property type="entry name" value="METTL24"/>
</dbReference>
<evidence type="ECO:0000259" key="2">
    <source>
        <dbReference type="Pfam" id="PF13383"/>
    </source>
</evidence>
<feature type="compositionally biased region" description="Low complexity" evidence="1">
    <location>
        <begin position="167"/>
        <end position="198"/>
    </location>
</feature>
<organism evidence="3 4">
    <name type="scientific">Falco tinnunculus</name>
    <name type="common">Common kestrel</name>
    <dbReference type="NCBI Taxonomy" id="100819"/>
    <lineage>
        <taxon>Eukaryota</taxon>
        <taxon>Metazoa</taxon>
        <taxon>Chordata</taxon>
        <taxon>Craniata</taxon>
        <taxon>Vertebrata</taxon>
        <taxon>Euteleostomi</taxon>
        <taxon>Archelosauria</taxon>
        <taxon>Archosauria</taxon>
        <taxon>Dinosauria</taxon>
        <taxon>Saurischia</taxon>
        <taxon>Theropoda</taxon>
        <taxon>Coelurosauria</taxon>
        <taxon>Aves</taxon>
        <taxon>Neognathae</taxon>
        <taxon>Neoaves</taxon>
        <taxon>Telluraves</taxon>
        <taxon>Australaves</taxon>
        <taxon>Falconiformes</taxon>
        <taxon>Falconidae</taxon>
        <taxon>Falco</taxon>
    </lineage>
</organism>
<protein>
    <submittedName>
        <fullName evidence="3">Methyltransferase like 24</fullName>
    </submittedName>
</protein>
<keyword evidence="4" id="KW-1185">Reference proteome</keyword>
<proteinExistence type="predicted"/>
<dbReference type="Proteomes" id="UP000694562">
    <property type="component" value="Unplaced"/>
</dbReference>